<evidence type="ECO:0000256" key="1">
    <source>
        <dbReference type="SAM" id="SignalP"/>
    </source>
</evidence>
<protein>
    <submittedName>
        <fullName evidence="2">Uncharacterized protein</fullName>
    </submittedName>
</protein>
<dbReference type="Proteomes" id="UP001359485">
    <property type="component" value="Unassembled WGS sequence"/>
</dbReference>
<accession>A0ABR1AFS5</accession>
<dbReference type="Pfam" id="PF16061">
    <property type="entry name" value="DUF4803"/>
    <property type="match status" value="1"/>
</dbReference>
<evidence type="ECO:0000313" key="2">
    <source>
        <dbReference type="EMBL" id="KAK6618351.1"/>
    </source>
</evidence>
<gene>
    <name evidence="2" type="ORF">RUM44_002803</name>
</gene>
<keyword evidence="3" id="KW-1185">Reference proteome</keyword>
<feature type="signal peptide" evidence="1">
    <location>
        <begin position="1"/>
        <end position="18"/>
    </location>
</feature>
<organism evidence="2 3">
    <name type="scientific">Polyplax serrata</name>
    <name type="common">Common mouse louse</name>
    <dbReference type="NCBI Taxonomy" id="468196"/>
    <lineage>
        <taxon>Eukaryota</taxon>
        <taxon>Metazoa</taxon>
        <taxon>Ecdysozoa</taxon>
        <taxon>Arthropoda</taxon>
        <taxon>Hexapoda</taxon>
        <taxon>Insecta</taxon>
        <taxon>Pterygota</taxon>
        <taxon>Neoptera</taxon>
        <taxon>Paraneoptera</taxon>
        <taxon>Psocodea</taxon>
        <taxon>Troctomorpha</taxon>
        <taxon>Phthiraptera</taxon>
        <taxon>Anoplura</taxon>
        <taxon>Polyplacidae</taxon>
        <taxon>Polyplax</taxon>
    </lineage>
</organism>
<keyword evidence="1" id="KW-0732">Signal</keyword>
<name>A0ABR1AFS5_POLSC</name>
<feature type="chain" id="PRO_5046065916" evidence="1">
    <location>
        <begin position="19"/>
        <end position="632"/>
    </location>
</feature>
<sequence length="632" mass="72765">MTRIILLHVLGILLVANGSNTRRNLVVGHLQSIPFNISTLRNDSLKRLTDLWRNLNLANDNHLNTSDLLTAFEKINDNIKRMEKFKKPVNFYFALSNLSYATTEKEIMNIDTNYETFVRFQQENSKGAKKTHLAWLDLAETFLQKSDLGVRESLERIHQVTTTALRADNLFTKIEKDLSHYFCDLQNSPHQAIYNLYNDVALTQLKGVIILQFSYMILKLFHKGDFTAEAVRIHAQYVENTKKQEESVRQILMSASRGMYKCDPKQHVEGVTYEKLTKLMQGYIENEVNLNAYGTCGENCAYYVYTEYNGCFKNQFCAHQPKCQGKVLNCRYVDSDMTICRSSNSERRYDWVEYENGNILGSKGVCEQKNLFQVDSWWRYLFWHCSYCLCLCDESVNSDRYFSLRDVTADIHENKVLTGVRLVKKNRIIHIQIQQGVLEPHGVINTDTLSWKPVDNYTVEDEHVENNVDYHTMSWLERTIDVDDIEGQPGQTITGVRFRKLGSHLNVEARITPIDFAAGKVYKEEQSYWKGNDNTDGSLKNPRTEIKLSNSGIPIRNGPNLLRSRHDQFVQFQSTSFEKDIAQTTVPFIDSQSITSQGFILSGIGLIYRGKLGSGGFIAPKLITYDFLQHKP</sequence>
<comment type="caution">
    <text evidence="2">The sequence shown here is derived from an EMBL/GenBank/DDBJ whole genome shotgun (WGS) entry which is preliminary data.</text>
</comment>
<dbReference type="PANTHER" id="PTHR47890:SF1">
    <property type="entry name" value="LD24308P"/>
    <property type="match status" value="1"/>
</dbReference>
<evidence type="ECO:0000313" key="3">
    <source>
        <dbReference type="Proteomes" id="UP001359485"/>
    </source>
</evidence>
<dbReference type="InterPro" id="IPR032062">
    <property type="entry name" value="DUF4803"/>
</dbReference>
<proteinExistence type="predicted"/>
<dbReference type="PANTHER" id="PTHR47890">
    <property type="entry name" value="LD24308P"/>
    <property type="match status" value="1"/>
</dbReference>
<reference evidence="2 3" key="1">
    <citation type="submission" date="2023-09" db="EMBL/GenBank/DDBJ databases">
        <title>Genomes of two closely related lineages of the louse Polyplax serrata with different host specificities.</title>
        <authorList>
            <person name="Martinu J."/>
            <person name="Tarabai H."/>
            <person name="Stefka J."/>
            <person name="Hypsa V."/>
        </authorList>
    </citation>
    <scope>NUCLEOTIDE SEQUENCE [LARGE SCALE GENOMIC DNA]</scope>
    <source>
        <strain evidence="2">98ZLc_SE</strain>
    </source>
</reference>
<dbReference type="EMBL" id="JAWJWF010000050">
    <property type="protein sequence ID" value="KAK6618351.1"/>
    <property type="molecule type" value="Genomic_DNA"/>
</dbReference>